<dbReference type="Proteomes" id="UP000618591">
    <property type="component" value="Unassembled WGS sequence"/>
</dbReference>
<comment type="similarity">
    <text evidence="1">Belongs to the protein kinase superfamily. ADCK protein kinase family.</text>
</comment>
<evidence type="ECO:0000256" key="2">
    <source>
        <dbReference type="ARBA" id="ARBA00022679"/>
    </source>
</evidence>
<keyword evidence="4" id="KW-0067">ATP-binding</keyword>
<evidence type="ECO:0000256" key="4">
    <source>
        <dbReference type="ARBA" id="ARBA00022840"/>
    </source>
</evidence>
<organism evidence="6 7">
    <name type="scientific">Sphingomonas psychrolutea</name>
    <dbReference type="NCBI Taxonomy" id="1259676"/>
    <lineage>
        <taxon>Bacteria</taxon>
        <taxon>Pseudomonadati</taxon>
        <taxon>Pseudomonadota</taxon>
        <taxon>Alphaproteobacteria</taxon>
        <taxon>Sphingomonadales</taxon>
        <taxon>Sphingomonadaceae</taxon>
        <taxon>Sphingomonas</taxon>
    </lineage>
</organism>
<gene>
    <name evidence="6" type="primary">abc1</name>
    <name evidence="6" type="ORF">GCM10011395_13470</name>
</gene>
<dbReference type="PANTHER" id="PTHR43851:SF3">
    <property type="entry name" value="COENZYME Q8"/>
    <property type="match status" value="1"/>
</dbReference>
<dbReference type="CDD" id="cd13970">
    <property type="entry name" value="ABC1_ADCK3"/>
    <property type="match status" value="1"/>
</dbReference>
<dbReference type="Pfam" id="PF03109">
    <property type="entry name" value="ABC1"/>
    <property type="match status" value="1"/>
</dbReference>
<dbReference type="EMBL" id="BMDW01000006">
    <property type="protein sequence ID" value="GGA44554.1"/>
    <property type="molecule type" value="Genomic_DNA"/>
</dbReference>
<accession>A0ABQ1GIZ4</accession>
<evidence type="ECO:0000256" key="3">
    <source>
        <dbReference type="ARBA" id="ARBA00022741"/>
    </source>
</evidence>
<keyword evidence="7" id="KW-1185">Reference proteome</keyword>
<keyword evidence="3" id="KW-0547">Nucleotide-binding</keyword>
<name>A0ABQ1GIZ4_9SPHN</name>
<dbReference type="InterPro" id="IPR034646">
    <property type="entry name" value="ADCK3_dom"/>
</dbReference>
<dbReference type="InterPro" id="IPR004147">
    <property type="entry name" value="ABC1_dom"/>
</dbReference>
<dbReference type="SUPFAM" id="SSF56112">
    <property type="entry name" value="Protein kinase-like (PK-like)"/>
    <property type="match status" value="1"/>
</dbReference>
<reference evidence="7" key="1">
    <citation type="journal article" date="2019" name="Int. J. Syst. Evol. Microbiol.">
        <title>The Global Catalogue of Microorganisms (GCM) 10K type strain sequencing project: providing services to taxonomists for standard genome sequencing and annotation.</title>
        <authorList>
            <consortium name="The Broad Institute Genomics Platform"/>
            <consortium name="The Broad Institute Genome Sequencing Center for Infectious Disease"/>
            <person name="Wu L."/>
            <person name="Ma J."/>
        </authorList>
    </citation>
    <scope>NUCLEOTIDE SEQUENCE [LARGE SCALE GENOMIC DNA]</scope>
    <source>
        <strain evidence="7">CGMCC 1.10106</strain>
    </source>
</reference>
<evidence type="ECO:0000313" key="6">
    <source>
        <dbReference type="EMBL" id="GGA44554.1"/>
    </source>
</evidence>
<keyword evidence="2" id="KW-0808">Transferase</keyword>
<evidence type="ECO:0000256" key="1">
    <source>
        <dbReference type="ARBA" id="ARBA00009670"/>
    </source>
</evidence>
<dbReference type="RefSeq" id="WP_229732867.1">
    <property type="nucleotide sequence ID" value="NZ_BMDW01000006.1"/>
</dbReference>
<dbReference type="InterPro" id="IPR011009">
    <property type="entry name" value="Kinase-like_dom_sf"/>
</dbReference>
<feature type="domain" description="ABC1 atypical kinase-like" evidence="5">
    <location>
        <begin position="100"/>
        <end position="337"/>
    </location>
</feature>
<dbReference type="PANTHER" id="PTHR43851">
    <property type="match status" value="1"/>
</dbReference>
<sequence length="439" mass="47237">MKPPIPRSGSAVPTGRLARLSRFGGLAVGVAGGMIGEGARQLASGKRPAFGDLLLTPGNVVRVTDRLAKLRGAAMKLGQLVSLDSGDLLPPELSEIFARLRADAEPMPARQLGAVLAAEWGADWQSKLAAFDANPIAAASIGQVHRGRTHDGQNLAIKVQYPGVAQSIDSDVDNVATLLRLSGLVPKELNLAPLLAIAKVQLRDEADYTREGECLARFGALLAGDPHFHVPDFLPALSTPTILTMSYAEGVPIESLADRPQAERDAVAGRMLDLVLRELFDFGLMQTDPNLANYRYDAETGKIVLLDFGATREIAPEIANLYRQMLRAVLDGDRAAALTALEGFGLFDAATPTAHSDEVLALFDLSAGMLLQEGAFDFGDSRWIQSMRGRGLALASDRSAWRVPPVETLFVQRKLGGSYWLAARLKARVDLRALLDRYL</sequence>
<protein>
    <submittedName>
        <fullName evidence="6">Ubiquinol-cytochrome c reductase</fullName>
    </submittedName>
</protein>
<dbReference type="InterPro" id="IPR051409">
    <property type="entry name" value="Atypical_kinase_ADCK"/>
</dbReference>
<proteinExistence type="inferred from homology"/>
<evidence type="ECO:0000313" key="7">
    <source>
        <dbReference type="Proteomes" id="UP000618591"/>
    </source>
</evidence>
<comment type="caution">
    <text evidence="6">The sequence shown here is derived from an EMBL/GenBank/DDBJ whole genome shotgun (WGS) entry which is preliminary data.</text>
</comment>
<evidence type="ECO:0000259" key="5">
    <source>
        <dbReference type="Pfam" id="PF03109"/>
    </source>
</evidence>